<name>A0ABY7QBH6_9ACTN</name>
<dbReference type="Proteomes" id="UP001212821">
    <property type="component" value="Chromosome"/>
</dbReference>
<organism evidence="1 2">
    <name type="scientific">Kitasatospora cathayae</name>
    <dbReference type="NCBI Taxonomy" id="3004092"/>
    <lineage>
        <taxon>Bacteria</taxon>
        <taxon>Bacillati</taxon>
        <taxon>Actinomycetota</taxon>
        <taxon>Actinomycetes</taxon>
        <taxon>Kitasatosporales</taxon>
        <taxon>Streptomycetaceae</taxon>
        <taxon>Kitasatospora</taxon>
    </lineage>
</organism>
<evidence type="ECO:0000313" key="2">
    <source>
        <dbReference type="Proteomes" id="UP001212821"/>
    </source>
</evidence>
<reference evidence="2" key="1">
    <citation type="submission" date="2022-12" db="EMBL/GenBank/DDBJ databases">
        <authorList>
            <person name="Mo P."/>
        </authorList>
    </citation>
    <scope>NUCLEOTIDE SEQUENCE [LARGE SCALE GENOMIC DNA]</scope>
    <source>
        <strain evidence="2">HUAS 3-15</strain>
    </source>
</reference>
<protein>
    <submittedName>
        <fullName evidence="1">Uncharacterized protein</fullName>
    </submittedName>
</protein>
<gene>
    <name evidence="1" type="ORF">O1G21_32120</name>
</gene>
<keyword evidence="2" id="KW-1185">Reference proteome</keyword>
<accession>A0ABY7QBH6</accession>
<proteinExistence type="predicted"/>
<dbReference type="RefSeq" id="WP_270148588.1">
    <property type="nucleotide sequence ID" value="NZ_CP115450.1"/>
</dbReference>
<evidence type="ECO:0000313" key="1">
    <source>
        <dbReference type="EMBL" id="WBP90040.1"/>
    </source>
</evidence>
<sequence length="97" mass="10170">MGGYVSEPERLPIAAAKLDEGADKLSQAGTGFGESAAAATRHGEWTIGSSLSSCTSHWSTEAGRITVAEPVHERRFAKSVTLQQIRSCNPRGIPSSG</sequence>
<dbReference type="EMBL" id="CP115450">
    <property type="protein sequence ID" value="WBP90040.1"/>
    <property type="molecule type" value="Genomic_DNA"/>
</dbReference>